<keyword evidence="2" id="KW-1185">Reference proteome</keyword>
<accession>G2LD67</accession>
<name>G2LD67_CHLTF</name>
<dbReference type="KEGG" id="ctm:Cabther_A1173"/>
<reference evidence="1 2" key="1">
    <citation type="journal article" date="2012" name="Environ. Microbiol.">
        <title>Complete genome of Candidatus Chloracidobacterium thermophilum, a chlorophyll-based photoheterotroph belonging to the phylum Acidobacteria.</title>
        <authorList>
            <person name="Garcia Costas A.M."/>
            <person name="Liu Z."/>
            <person name="Tomsho L.P."/>
            <person name="Schuster S.C."/>
            <person name="Ward D.M."/>
            <person name="Bryant D.A."/>
        </authorList>
    </citation>
    <scope>NUCLEOTIDE SEQUENCE [LARGE SCALE GENOMIC DNA]</scope>
    <source>
        <strain evidence="1 2">B</strain>
    </source>
</reference>
<dbReference type="Gene3D" id="3.40.50.2000">
    <property type="entry name" value="Glycogen Phosphorylase B"/>
    <property type="match status" value="1"/>
</dbReference>
<evidence type="ECO:0008006" key="3">
    <source>
        <dbReference type="Google" id="ProtNLM"/>
    </source>
</evidence>
<evidence type="ECO:0000313" key="2">
    <source>
        <dbReference type="Proteomes" id="UP000006791"/>
    </source>
</evidence>
<evidence type="ECO:0000313" key="1">
    <source>
        <dbReference type="EMBL" id="AEP11927.1"/>
    </source>
</evidence>
<dbReference type="Pfam" id="PF13692">
    <property type="entry name" value="Glyco_trans_1_4"/>
    <property type="match status" value="1"/>
</dbReference>
<protein>
    <recommendedName>
        <fullName evidence="3">Glycosyltransferase</fullName>
    </recommendedName>
</protein>
<dbReference type="AlphaFoldDB" id="G2LD67"/>
<proteinExistence type="predicted"/>
<dbReference type="Proteomes" id="UP000006791">
    <property type="component" value="Chromosome 1"/>
</dbReference>
<dbReference type="EMBL" id="CP002514">
    <property type="protein sequence ID" value="AEP11927.1"/>
    <property type="molecule type" value="Genomic_DNA"/>
</dbReference>
<organism evidence="1 2">
    <name type="scientific">Chloracidobacterium thermophilum (strain B)</name>
    <dbReference type="NCBI Taxonomy" id="981222"/>
    <lineage>
        <taxon>Bacteria</taxon>
        <taxon>Pseudomonadati</taxon>
        <taxon>Acidobacteriota</taxon>
        <taxon>Terriglobia</taxon>
        <taxon>Terriglobales</taxon>
        <taxon>Acidobacteriaceae</taxon>
        <taxon>Chloracidobacterium</taxon>
    </lineage>
</organism>
<dbReference type="STRING" id="981222.Cabther_A1173"/>
<dbReference type="SUPFAM" id="SSF53756">
    <property type="entry name" value="UDP-Glycosyltransferase/glycogen phosphorylase"/>
    <property type="match status" value="1"/>
</dbReference>
<dbReference type="HOGENOM" id="CLU_041132_1_1_0"/>
<sequence>MKGRAILCFGGEDWWYHHPHANNHLMKRFARDNQVVFVNSISMGLPGLGSPELFTKIRRKLRSYAKYLRRTPEGIWVITPIVSPFFSSPAWRRINHWLLVCQIRWLLRWLRIERPILWIAIPTARDMVGQFNESLVAYHVSDKYDANPVDTGGHVAFIRQLHEELIAAADIVFYHGWKLLADARQGREKSVLLEQAVDFEHFAAARFRQWECPLPLAPVKRLGKPILGFFGAIERWQIDQSLVEYVSRHRPDWQFVFIGNKTAPLRIEDLPNVHFIPAQPYADLPAFAAHFDVCIVPKDATHDIVKYTSATKVREYLATGKPVVIVPIPEFEPMADVIRIARTPDEFIRHVEECLTTDTPAEADRRQMAVRDKTWDARFTEVATLLEQQLSQRQVTDRAHTDNVR</sequence>
<dbReference type="OrthoDB" id="9816564at2"/>
<gene>
    <name evidence="1" type="ordered locus">Cabther_A1173</name>
</gene>
<dbReference type="RefSeq" id="WP_014099665.1">
    <property type="nucleotide sequence ID" value="NC_016024.1"/>
</dbReference>